<dbReference type="AlphaFoldDB" id="A0A1I7UTX7"/>
<evidence type="ECO:0000256" key="1">
    <source>
        <dbReference type="SAM" id="Phobius"/>
    </source>
</evidence>
<keyword evidence="1" id="KW-0812">Transmembrane</keyword>
<reference evidence="3" key="1">
    <citation type="submission" date="2016-11" db="UniProtKB">
        <authorList>
            <consortium name="WormBaseParasite"/>
        </authorList>
    </citation>
    <scope>IDENTIFICATION</scope>
</reference>
<keyword evidence="1" id="KW-1133">Transmembrane helix</keyword>
<dbReference type="InterPro" id="IPR019426">
    <property type="entry name" value="7TM_GPCR_serpentine_rcpt_Srv"/>
</dbReference>
<keyword evidence="1" id="KW-0472">Membrane</keyword>
<feature type="transmembrane region" description="Helical" evidence="1">
    <location>
        <begin position="29"/>
        <end position="49"/>
    </location>
</feature>
<evidence type="ECO:0000313" key="2">
    <source>
        <dbReference type="Proteomes" id="UP000095282"/>
    </source>
</evidence>
<dbReference type="Pfam" id="PF10323">
    <property type="entry name" value="7TM_GPCR_Srv"/>
    <property type="match status" value="1"/>
</dbReference>
<keyword evidence="2" id="KW-1185">Reference proteome</keyword>
<accession>A0A1I7UTX7</accession>
<name>A0A1I7UTX7_9PELO</name>
<organism evidence="2 3">
    <name type="scientific">Caenorhabditis tropicalis</name>
    <dbReference type="NCBI Taxonomy" id="1561998"/>
    <lineage>
        <taxon>Eukaryota</taxon>
        <taxon>Metazoa</taxon>
        <taxon>Ecdysozoa</taxon>
        <taxon>Nematoda</taxon>
        <taxon>Chromadorea</taxon>
        <taxon>Rhabditida</taxon>
        <taxon>Rhabditina</taxon>
        <taxon>Rhabditomorpha</taxon>
        <taxon>Rhabditoidea</taxon>
        <taxon>Rhabditidae</taxon>
        <taxon>Peloderinae</taxon>
        <taxon>Caenorhabditis</taxon>
    </lineage>
</organism>
<sequence>MSATIFTYYWIEFSMAGNPDDTGRKLLRVYYPILSSNFSYINPITLIILNRDIQKMFKAQLCFVIRFHHPTVVVSHVIKNGTNSNLTK</sequence>
<dbReference type="Proteomes" id="UP000095282">
    <property type="component" value="Unplaced"/>
</dbReference>
<proteinExistence type="predicted"/>
<protein>
    <submittedName>
        <fullName evidence="3">Serpentine receptor class gamma</fullName>
    </submittedName>
</protein>
<dbReference type="WBParaSite" id="Csp11.Scaffold630.g19318.t1">
    <property type="protein sequence ID" value="Csp11.Scaffold630.g19318.t1"/>
    <property type="gene ID" value="Csp11.Scaffold630.g19318"/>
</dbReference>
<evidence type="ECO:0000313" key="3">
    <source>
        <dbReference type="WBParaSite" id="Csp11.Scaffold630.g19318.t1"/>
    </source>
</evidence>
<dbReference type="eggNOG" id="ENOG502TK33">
    <property type="taxonomic scope" value="Eukaryota"/>
</dbReference>